<dbReference type="AlphaFoldDB" id="A0A6J4LHS8"/>
<feature type="transmembrane region" description="Helical" evidence="2">
    <location>
        <begin position="65"/>
        <end position="85"/>
    </location>
</feature>
<dbReference type="EMBL" id="CADCUA010000437">
    <property type="protein sequence ID" value="CAA9332110.1"/>
    <property type="molecule type" value="Genomic_DNA"/>
</dbReference>
<keyword evidence="2" id="KW-0812">Transmembrane</keyword>
<name>A0A6J4LHS8_9GAMM</name>
<proteinExistence type="predicted"/>
<evidence type="ECO:0000256" key="1">
    <source>
        <dbReference type="SAM" id="Coils"/>
    </source>
</evidence>
<organism evidence="3">
    <name type="scientific">uncultured Lysobacter sp</name>
    <dbReference type="NCBI Taxonomy" id="271060"/>
    <lineage>
        <taxon>Bacteria</taxon>
        <taxon>Pseudomonadati</taxon>
        <taxon>Pseudomonadota</taxon>
        <taxon>Gammaproteobacteria</taxon>
        <taxon>Lysobacterales</taxon>
        <taxon>Lysobacteraceae</taxon>
        <taxon>Lysobacter</taxon>
        <taxon>environmental samples</taxon>
    </lineage>
</organism>
<evidence type="ECO:0000256" key="2">
    <source>
        <dbReference type="SAM" id="Phobius"/>
    </source>
</evidence>
<feature type="coiled-coil region" evidence="1">
    <location>
        <begin position="13"/>
        <end position="58"/>
    </location>
</feature>
<keyword evidence="2" id="KW-1133">Transmembrane helix</keyword>
<reference evidence="3" key="1">
    <citation type="submission" date="2020-02" db="EMBL/GenBank/DDBJ databases">
        <authorList>
            <person name="Meier V. D."/>
        </authorList>
    </citation>
    <scope>NUCLEOTIDE SEQUENCE</scope>
    <source>
        <strain evidence="3">AVDCRST_MAG71</strain>
    </source>
</reference>
<accession>A0A6J4LHS8</accession>
<protein>
    <submittedName>
        <fullName evidence="3">Uncharacterized protein</fullName>
    </submittedName>
</protein>
<evidence type="ECO:0000313" key="3">
    <source>
        <dbReference type="EMBL" id="CAA9332110.1"/>
    </source>
</evidence>
<keyword evidence="1" id="KW-0175">Coiled coil</keyword>
<keyword evidence="2" id="KW-0472">Membrane</keyword>
<gene>
    <name evidence="3" type="ORF">AVDCRST_MAG71-1827</name>
</gene>
<sequence>MEETQATGLLREIRDAQARQIELQTQALELQRQHLEAYRTQLDRVERINDRAEALQDRAGRTMRIAAWLGVPLLLVIALLLWPYLRQQFWGL</sequence>